<proteinExistence type="predicted"/>
<dbReference type="AlphaFoldDB" id="E9T350"/>
<dbReference type="Gene3D" id="1.10.357.10">
    <property type="entry name" value="Tetracycline Repressor, domain 2"/>
    <property type="match status" value="1"/>
</dbReference>
<dbReference type="HOGENOM" id="CLU_069356_13_0_11"/>
<dbReference type="SUPFAM" id="SSF46689">
    <property type="entry name" value="Homeodomain-like"/>
    <property type="match status" value="1"/>
</dbReference>
<dbReference type="PANTHER" id="PTHR43479:SF11">
    <property type="entry name" value="ACREF_ENVCD OPERON REPRESSOR-RELATED"/>
    <property type="match status" value="1"/>
</dbReference>
<name>E9T350_RHOHA</name>
<accession>E9T350</accession>
<dbReference type="GO" id="GO:0003677">
    <property type="term" value="F:DNA binding"/>
    <property type="evidence" value="ECO:0007669"/>
    <property type="project" value="UniProtKB-UniRule"/>
</dbReference>
<feature type="DNA-binding region" description="H-T-H motif" evidence="2">
    <location>
        <begin position="42"/>
        <end position="61"/>
    </location>
</feature>
<keyword evidence="1 2" id="KW-0238">DNA-binding</keyword>
<dbReference type="PROSITE" id="PS50977">
    <property type="entry name" value="HTH_TETR_2"/>
    <property type="match status" value="1"/>
</dbReference>
<gene>
    <name evidence="4" type="ORF">HMPREF0724_13079</name>
</gene>
<evidence type="ECO:0000256" key="2">
    <source>
        <dbReference type="PROSITE-ProRule" id="PRU00335"/>
    </source>
</evidence>
<dbReference type="InterPro" id="IPR001647">
    <property type="entry name" value="HTH_TetR"/>
</dbReference>
<dbReference type="STRING" id="43767.A6I91_04640"/>
<protein>
    <submittedName>
        <fullName evidence="4">Transcriptional regulator, TetR family</fullName>
    </submittedName>
</protein>
<dbReference type="InterPro" id="IPR009057">
    <property type="entry name" value="Homeodomain-like_sf"/>
</dbReference>
<dbReference type="EMBL" id="ADNW02000013">
    <property type="protein sequence ID" value="EGD23262.1"/>
    <property type="molecule type" value="Genomic_DNA"/>
</dbReference>
<evidence type="ECO:0000259" key="3">
    <source>
        <dbReference type="PROSITE" id="PS50977"/>
    </source>
</evidence>
<comment type="caution">
    <text evidence="4">The sequence shown here is derived from an EMBL/GenBank/DDBJ whole genome shotgun (WGS) entry which is preliminary data.</text>
</comment>
<feature type="domain" description="HTH tetR-type" evidence="3">
    <location>
        <begin position="19"/>
        <end position="79"/>
    </location>
</feature>
<evidence type="ECO:0000256" key="1">
    <source>
        <dbReference type="ARBA" id="ARBA00023125"/>
    </source>
</evidence>
<organism evidence="4 5">
    <name type="scientific">Prescottella equi ATCC 33707</name>
    <dbReference type="NCBI Taxonomy" id="525370"/>
    <lineage>
        <taxon>Bacteria</taxon>
        <taxon>Bacillati</taxon>
        <taxon>Actinomycetota</taxon>
        <taxon>Actinomycetes</taxon>
        <taxon>Mycobacteriales</taxon>
        <taxon>Nocardiaceae</taxon>
        <taxon>Prescottella</taxon>
    </lineage>
</organism>
<dbReference type="Pfam" id="PF00440">
    <property type="entry name" value="TetR_N"/>
    <property type="match status" value="1"/>
</dbReference>
<keyword evidence="5" id="KW-1185">Reference proteome</keyword>
<dbReference type="PANTHER" id="PTHR43479">
    <property type="entry name" value="ACREF/ENVCD OPERON REPRESSOR-RELATED"/>
    <property type="match status" value="1"/>
</dbReference>
<dbReference type="Proteomes" id="UP000004245">
    <property type="component" value="Unassembled WGS sequence"/>
</dbReference>
<reference evidence="4" key="1">
    <citation type="submission" date="2011-01" db="EMBL/GenBank/DDBJ databases">
        <authorList>
            <person name="Muzny D."/>
            <person name="Qin X."/>
            <person name="Buhay C."/>
            <person name="Dugan-Rocha S."/>
            <person name="Ding Y."/>
            <person name="Chen G."/>
            <person name="Hawes A."/>
            <person name="Holder M."/>
            <person name="Jhangiani S."/>
            <person name="Johnson A."/>
            <person name="Khan Z."/>
            <person name="Li Z."/>
            <person name="Liu W."/>
            <person name="Liu X."/>
            <person name="Perez L."/>
            <person name="Shen H."/>
            <person name="Wang Q."/>
            <person name="Watt J."/>
            <person name="Xi L."/>
            <person name="Xin Y."/>
            <person name="Zhou J."/>
            <person name="Deng J."/>
            <person name="Jiang H."/>
            <person name="Liu Y."/>
            <person name="Qu J."/>
            <person name="Song X.-Z."/>
            <person name="Zhang L."/>
            <person name="Villasana D."/>
            <person name="Johnson A."/>
            <person name="Liu J."/>
            <person name="Liyanage D."/>
            <person name="Lorensuhewa L."/>
            <person name="Robinson T."/>
            <person name="Song A."/>
            <person name="Song B.-B."/>
            <person name="Dinh H."/>
            <person name="Thornton R."/>
            <person name="Coyle M."/>
            <person name="Francisco L."/>
            <person name="Jackson L."/>
            <person name="Javaid M."/>
            <person name="Korchina V."/>
            <person name="Kovar C."/>
            <person name="Mata R."/>
            <person name="Mathew T."/>
            <person name="Ngo R."/>
            <person name="Nguyen L."/>
            <person name="Nguyen N."/>
            <person name="Okwuonu G."/>
            <person name="Ongeri F."/>
            <person name="Pham C."/>
            <person name="Simmons D."/>
            <person name="Wilczek-Boney K."/>
            <person name="Hale W."/>
            <person name="Jakkamsetti A."/>
            <person name="Pham P."/>
            <person name="Ruth R."/>
            <person name="San Lucas F."/>
            <person name="Warren J."/>
            <person name="Zhang J."/>
            <person name="Zhao Z."/>
            <person name="Zhou C."/>
            <person name="Zhu D."/>
            <person name="Lee S."/>
            <person name="Bess C."/>
            <person name="Blankenburg K."/>
            <person name="Forbes L."/>
            <person name="Fu Q."/>
            <person name="Gubbala S."/>
            <person name="Hirani K."/>
            <person name="Jayaseelan J.C."/>
            <person name="Lara F."/>
            <person name="Munidasa M."/>
            <person name="Palculict T."/>
            <person name="Patil S."/>
            <person name="Pu L.-L."/>
            <person name="Saada N."/>
            <person name="Tang L."/>
            <person name="Weissenberger G."/>
            <person name="Zhu Y."/>
            <person name="Hemphill L."/>
            <person name="Shang Y."/>
            <person name="Youmans B."/>
            <person name="Ayvaz T."/>
            <person name="Ross M."/>
            <person name="Santibanez J."/>
            <person name="Aqrawi P."/>
            <person name="Gross S."/>
            <person name="Joshi V."/>
            <person name="Fowler G."/>
            <person name="Nazareth L."/>
            <person name="Reid J."/>
            <person name="Worley K."/>
            <person name="Petrosino J."/>
            <person name="Highlander S."/>
            <person name="Gibbs R."/>
        </authorList>
    </citation>
    <scope>NUCLEOTIDE SEQUENCE [LARGE SCALE GENOMIC DNA]</scope>
    <source>
        <strain evidence="4">ATCC 33707</strain>
    </source>
</reference>
<dbReference type="InterPro" id="IPR050624">
    <property type="entry name" value="HTH-type_Tx_Regulator"/>
</dbReference>
<evidence type="ECO:0000313" key="5">
    <source>
        <dbReference type="Proteomes" id="UP000004245"/>
    </source>
</evidence>
<evidence type="ECO:0000313" key="4">
    <source>
        <dbReference type="EMBL" id="EGD23262.1"/>
    </source>
</evidence>
<sequence length="206" mass="21688">MLDAQRRTWAGTGLEERRAARRETLLAAGIELLGAEGGAAVSVRAVCRSAALTERYFYESFADRDEFVRAVYEDVGRQARDAIVAAVASSGSPQDRAVAAVSAFVELMVDDPARGRVLLLAPLAEPALGGQGLELAPAFVLLVHEQLSPLSDPDERQMTAVGLVGALTSLFIGYLDGTITAPREQFVAHCVALLQAAGQPPGGSRG</sequence>